<dbReference type="GO" id="GO:0004413">
    <property type="term" value="F:homoserine kinase activity"/>
    <property type="evidence" value="ECO:0007669"/>
    <property type="project" value="TreeGrafter"/>
</dbReference>
<dbReference type="GO" id="GO:0009088">
    <property type="term" value="P:threonine biosynthetic process"/>
    <property type="evidence" value="ECO:0007669"/>
    <property type="project" value="TreeGrafter"/>
</dbReference>
<dbReference type="STRING" id="13035.Dacsa_0307"/>
<dbReference type="KEGG" id="dsl:Dacsa_0307"/>
<gene>
    <name evidence="3" type="ORF">Dacsa_0307</name>
</gene>
<sequence length="339" mass="38873">MTLLTQSSIKSLPTHALQCSVTYSTIAPKAVTTAISSYYDLGQVKNCQFWYHGLSDIYRIETDTGFYIFRVSHHHWRSRSEIQFELEFLSFLRENKIPVASPLPTRTGELCLEIAAPEGVRYGTVFEYAAGSVPIGDLDCTQSHQLGETLAKLHQISYDFSPVSERSMLTPELIIDRSNQIIAPFLEHRPWDLQTLFSIADQVKAELQNLPQTKPFWTVCWGDPHSGNTHFTENNQLTLFDFDQCGYGWRAFDLGKFYQVSLQSGCTPKVREAVLQGYSSISPLRQIEIDCLPSLTVAAFIWAWGIHLNRAICFEYSRLDDHYFTRRLEKLKHLSSRNW</sequence>
<dbReference type="SUPFAM" id="SSF56112">
    <property type="entry name" value="Protein kinase-like (PK-like)"/>
    <property type="match status" value="1"/>
</dbReference>
<dbReference type="InterPro" id="IPR050249">
    <property type="entry name" value="Pseudomonas-type_ThrB"/>
</dbReference>
<dbReference type="eggNOG" id="COG2334">
    <property type="taxonomic scope" value="Bacteria"/>
</dbReference>
<dbReference type="Proteomes" id="UP000010482">
    <property type="component" value="Chromosome"/>
</dbReference>
<keyword evidence="4" id="KW-1185">Reference proteome</keyword>
<dbReference type="PANTHER" id="PTHR21064:SF6">
    <property type="entry name" value="AMINOGLYCOSIDE PHOSPHOTRANSFERASE DOMAIN-CONTAINING PROTEIN"/>
    <property type="match status" value="1"/>
</dbReference>
<dbReference type="Gene3D" id="3.30.200.20">
    <property type="entry name" value="Phosphorylase Kinase, domain 1"/>
    <property type="match status" value="1"/>
</dbReference>
<dbReference type="PANTHER" id="PTHR21064">
    <property type="entry name" value="AMINOGLYCOSIDE PHOSPHOTRANSFERASE DOMAIN-CONTAINING PROTEIN-RELATED"/>
    <property type="match status" value="1"/>
</dbReference>
<name>K9YRW8_DACS8</name>
<reference evidence="3" key="1">
    <citation type="submission" date="2012-04" db="EMBL/GenBank/DDBJ databases">
        <title>Finished genome of Dactylococcopsis salina PCC 8305.</title>
        <authorList>
            <consortium name="US DOE Joint Genome Institute"/>
            <person name="Gugger M."/>
            <person name="Coursin T."/>
            <person name="Rippka R."/>
            <person name="Tandeau De Marsac N."/>
            <person name="Huntemann M."/>
            <person name="Wei C.-L."/>
            <person name="Han J."/>
            <person name="Detter J.C."/>
            <person name="Han C."/>
            <person name="Tapia R."/>
            <person name="Daligault H."/>
            <person name="Chen A."/>
            <person name="Krypides N."/>
            <person name="Mavromatis K."/>
            <person name="Markowitz V."/>
            <person name="Szeto E."/>
            <person name="Ivanova N."/>
            <person name="Ovchinnikova G."/>
            <person name="Pagani I."/>
            <person name="Pati A."/>
            <person name="Goodwin L."/>
            <person name="Peters L."/>
            <person name="Pitluck S."/>
            <person name="Woyke T."/>
            <person name="Kerfeld C."/>
        </authorList>
    </citation>
    <scope>NUCLEOTIDE SEQUENCE [LARGE SCALE GENOMIC DNA]</scope>
    <source>
        <strain evidence="3">PCC 8305</strain>
    </source>
</reference>
<evidence type="ECO:0000313" key="4">
    <source>
        <dbReference type="Proteomes" id="UP000010482"/>
    </source>
</evidence>
<dbReference type="Pfam" id="PF01636">
    <property type="entry name" value="APH"/>
    <property type="match status" value="1"/>
</dbReference>
<comment type="similarity">
    <text evidence="1">Belongs to the pseudomonas-type ThrB family.</text>
</comment>
<dbReference type="Gene3D" id="3.90.1200.10">
    <property type="match status" value="1"/>
</dbReference>
<protein>
    <submittedName>
        <fullName evidence="3">Homoserine kinase type II (Protein kinase fold)</fullName>
    </submittedName>
</protein>
<organism evidence="3 4">
    <name type="scientific">Dactylococcopsis salina (strain PCC 8305)</name>
    <name type="common">Myxobactron salinum</name>
    <dbReference type="NCBI Taxonomy" id="13035"/>
    <lineage>
        <taxon>Bacteria</taxon>
        <taxon>Bacillati</taxon>
        <taxon>Cyanobacteriota</taxon>
        <taxon>Cyanophyceae</taxon>
        <taxon>Nodosilineales</taxon>
        <taxon>Cymatolegaceae</taxon>
        <taxon>Dactylococcopsis</taxon>
    </lineage>
</organism>
<evidence type="ECO:0000256" key="1">
    <source>
        <dbReference type="ARBA" id="ARBA00038240"/>
    </source>
</evidence>
<accession>K9YRW8</accession>
<dbReference type="PATRIC" id="fig|13035.3.peg.349"/>
<dbReference type="InterPro" id="IPR002575">
    <property type="entry name" value="Aminoglycoside_PTrfase"/>
</dbReference>
<proteinExistence type="inferred from homology"/>
<dbReference type="InterPro" id="IPR011009">
    <property type="entry name" value="Kinase-like_dom_sf"/>
</dbReference>
<evidence type="ECO:0000313" key="3">
    <source>
        <dbReference type="EMBL" id="AFZ49110.1"/>
    </source>
</evidence>
<keyword evidence="3" id="KW-0418">Kinase</keyword>
<feature type="domain" description="Aminoglycoside phosphotransferase" evidence="2">
    <location>
        <begin position="55"/>
        <end position="279"/>
    </location>
</feature>
<dbReference type="AlphaFoldDB" id="K9YRW8"/>
<dbReference type="EMBL" id="CP003944">
    <property type="protein sequence ID" value="AFZ49110.1"/>
    <property type="molecule type" value="Genomic_DNA"/>
</dbReference>
<keyword evidence="3" id="KW-0808">Transferase</keyword>
<dbReference type="HOGENOM" id="CLU_044821_0_0_3"/>
<evidence type="ECO:0000259" key="2">
    <source>
        <dbReference type="Pfam" id="PF01636"/>
    </source>
</evidence>